<feature type="region of interest" description="Disordered" evidence="1">
    <location>
        <begin position="102"/>
        <end position="137"/>
    </location>
</feature>
<feature type="compositionally biased region" description="Polar residues" evidence="1">
    <location>
        <begin position="117"/>
        <end position="130"/>
    </location>
</feature>
<feature type="region of interest" description="Disordered" evidence="1">
    <location>
        <begin position="1"/>
        <end position="41"/>
    </location>
</feature>
<gene>
    <name evidence="2" type="ORF">PR002_g18597</name>
</gene>
<evidence type="ECO:0000313" key="2">
    <source>
        <dbReference type="EMBL" id="KAE8998950.1"/>
    </source>
</evidence>
<accession>A0A6A3JUG2</accession>
<evidence type="ECO:0000256" key="1">
    <source>
        <dbReference type="SAM" id="MobiDB-lite"/>
    </source>
</evidence>
<dbReference type="EMBL" id="QXFU01001603">
    <property type="protein sequence ID" value="KAE8998950.1"/>
    <property type="molecule type" value="Genomic_DNA"/>
</dbReference>
<organism evidence="2 3">
    <name type="scientific">Phytophthora rubi</name>
    <dbReference type="NCBI Taxonomy" id="129364"/>
    <lineage>
        <taxon>Eukaryota</taxon>
        <taxon>Sar</taxon>
        <taxon>Stramenopiles</taxon>
        <taxon>Oomycota</taxon>
        <taxon>Peronosporomycetes</taxon>
        <taxon>Peronosporales</taxon>
        <taxon>Peronosporaceae</taxon>
        <taxon>Phytophthora</taxon>
    </lineage>
</organism>
<reference evidence="2 3" key="1">
    <citation type="submission" date="2018-09" db="EMBL/GenBank/DDBJ databases">
        <title>Genomic investigation of the strawberry pathogen Phytophthora fragariae indicates pathogenicity is determined by transcriptional variation in three key races.</title>
        <authorList>
            <person name="Adams T.M."/>
            <person name="Armitage A.D."/>
            <person name="Sobczyk M.K."/>
            <person name="Bates H.J."/>
            <person name="Dunwell J.M."/>
            <person name="Nellist C.F."/>
            <person name="Harrison R.J."/>
        </authorList>
    </citation>
    <scope>NUCLEOTIDE SEQUENCE [LARGE SCALE GENOMIC DNA]</scope>
    <source>
        <strain evidence="2 3">SCRP324</strain>
    </source>
</reference>
<dbReference type="OrthoDB" id="10522662at2759"/>
<protein>
    <submittedName>
        <fullName evidence="2">Uncharacterized protein</fullName>
    </submittedName>
</protein>
<evidence type="ECO:0000313" key="3">
    <source>
        <dbReference type="Proteomes" id="UP000435112"/>
    </source>
</evidence>
<comment type="caution">
    <text evidence="2">The sequence shown here is derived from an EMBL/GenBank/DDBJ whole genome shotgun (WGS) entry which is preliminary data.</text>
</comment>
<dbReference type="Proteomes" id="UP000435112">
    <property type="component" value="Unassembled WGS sequence"/>
</dbReference>
<name>A0A6A3JUG2_9STRA</name>
<dbReference type="AlphaFoldDB" id="A0A6A3JUG2"/>
<feature type="compositionally biased region" description="Polar residues" evidence="1">
    <location>
        <begin position="7"/>
        <end position="18"/>
    </location>
</feature>
<proteinExistence type="predicted"/>
<sequence>MLPVATSEESSGSDNVSMMMNVGGSVATSEESSGSDNVSMMMNVGGSVAEVPVVNAYIATDTSDRQNPTVAIRWQREGGSGGEKWRELSRSYAQYPVQEMANDQEKKQLLPWPPYAGQSSSDARMQQASHPMQAVPR</sequence>
<feature type="compositionally biased region" description="Polar residues" evidence="1">
    <location>
        <begin position="26"/>
        <end position="40"/>
    </location>
</feature>